<dbReference type="EMBL" id="QTSX02005061">
    <property type="protein sequence ID" value="KAJ9061509.1"/>
    <property type="molecule type" value="Genomic_DNA"/>
</dbReference>
<evidence type="ECO:0000313" key="1">
    <source>
        <dbReference type="EMBL" id="KAJ9061509.1"/>
    </source>
</evidence>
<proteinExistence type="predicted"/>
<protein>
    <submittedName>
        <fullName evidence="1">Uncharacterized protein</fullName>
    </submittedName>
</protein>
<sequence length="92" mass="9937">MLLPAIKFVVFTLAPTLLLIWSTSQTFGDTSSLLHVVSRANNLISTGENLVRSLTSDDLEFYLPNATPNGACCAFCITAPQLFEIIGNKAFA</sequence>
<accession>A0ACC2SGK0</accession>
<evidence type="ECO:0000313" key="2">
    <source>
        <dbReference type="Proteomes" id="UP001165960"/>
    </source>
</evidence>
<organism evidence="1 2">
    <name type="scientific">Entomophthora muscae</name>
    <dbReference type="NCBI Taxonomy" id="34485"/>
    <lineage>
        <taxon>Eukaryota</taxon>
        <taxon>Fungi</taxon>
        <taxon>Fungi incertae sedis</taxon>
        <taxon>Zoopagomycota</taxon>
        <taxon>Entomophthoromycotina</taxon>
        <taxon>Entomophthoromycetes</taxon>
        <taxon>Entomophthorales</taxon>
        <taxon>Entomophthoraceae</taxon>
        <taxon>Entomophthora</taxon>
    </lineage>
</organism>
<dbReference type="Proteomes" id="UP001165960">
    <property type="component" value="Unassembled WGS sequence"/>
</dbReference>
<name>A0ACC2SGK0_9FUNG</name>
<keyword evidence="2" id="KW-1185">Reference proteome</keyword>
<reference evidence="1" key="1">
    <citation type="submission" date="2022-04" db="EMBL/GenBank/DDBJ databases">
        <title>Genome of the entomopathogenic fungus Entomophthora muscae.</title>
        <authorList>
            <person name="Elya C."/>
            <person name="Lovett B.R."/>
            <person name="Lee E."/>
            <person name="Macias A.M."/>
            <person name="Hajek A.E."/>
            <person name="De Bivort B.L."/>
            <person name="Kasson M.T."/>
            <person name="De Fine Licht H.H."/>
            <person name="Stajich J.E."/>
        </authorList>
    </citation>
    <scope>NUCLEOTIDE SEQUENCE</scope>
    <source>
        <strain evidence="1">Berkeley</strain>
    </source>
</reference>
<comment type="caution">
    <text evidence="1">The sequence shown here is derived from an EMBL/GenBank/DDBJ whole genome shotgun (WGS) entry which is preliminary data.</text>
</comment>
<gene>
    <name evidence="1" type="ORF">DSO57_1019852</name>
</gene>